<feature type="domain" description="Gcp-like" evidence="1">
    <location>
        <begin position="30"/>
        <end position="223"/>
    </location>
</feature>
<sequence>MKVLAIDTSNYTLGVSLLDGEAVVGEYITNIKKNHAVRLMPSIEMLLQQCDVKAKDLNKIVVAQGPGSYTGVRIGVTTAKTLAWSLQIPLSGVSSLAVLAANGRGFEGYICPLFDARRQQVFTGLYTYGQTLETVKQDRLMLIQDWLTAIQETDKRVLFIGNDVDIHRGTIQAALGDRAVFAGSTLHNPRPSELGLLGLHAEEADVHTFVPNYLRLAEAEATWLANQNK</sequence>
<dbReference type="InterPro" id="IPR022496">
    <property type="entry name" value="T6A_TsaB"/>
</dbReference>
<dbReference type="PANTHER" id="PTHR11735">
    <property type="entry name" value="TRNA N6-ADENOSINE THREONYLCARBAMOYLTRANSFERASE"/>
    <property type="match status" value="1"/>
</dbReference>
<dbReference type="EMBL" id="JARULN010000026">
    <property type="protein sequence ID" value="MDG5755397.1"/>
    <property type="molecule type" value="Genomic_DNA"/>
</dbReference>
<organism evidence="2 3">
    <name type="scientific">Ectobacillus antri</name>
    <dbReference type="NCBI Taxonomy" id="2486280"/>
    <lineage>
        <taxon>Bacteria</taxon>
        <taxon>Bacillati</taxon>
        <taxon>Bacillota</taxon>
        <taxon>Bacilli</taxon>
        <taxon>Bacillales</taxon>
        <taxon>Bacillaceae</taxon>
        <taxon>Ectobacillus</taxon>
    </lineage>
</organism>
<comment type="caution">
    <text evidence="2">The sequence shown here is derived from an EMBL/GenBank/DDBJ whole genome shotgun (WGS) entry which is preliminary data.</text>
</comment>
<evidence type="ECO:0000313" key="2">
    <source>
        <dbReference type="EMBL" id="MDG5755397.1"/>
    </source>
</evidence>
<dbReference type="Pfam" id="PF00814">
    <property type="entry name" value="TsaD"/>
    <property type="match status" value="1"/>
</dbReference>
<name>A0ABT6H9Q3_9BACI</name>
<accession>A0ABT6H9Q3</accession>
<dbReference type="EC" id="2.3.1.234" evidence="2"/>
<evidence type="ECO:0000313" key="3">
    <source>
        <dbReference type="Proteomes" id="UP001218246"/>
    </source>
</evidence>
<protein>
    <submittedName>
        <fullName evidence="2">tRNA (Adenosine(37)-N6)-threonylcarbamoyltransferase complex dimerization subunit type 1 TsaB</fullName>
        <ecNumber evidence="2">2.3.1.234</ecNumber>
    </submittedName>
</protein>
<dbReference type="GO" id="GO:0061711">
    <property type="term" value="F:tRNA N(6)-L-threonylcarbamoyladenine synthase activity"/>
    <property type="evidence" value="ECO:0007669"/>
    <property type="project" value="UniProtKB-EC"/>
</dbReference>
<dbReference type="Proteomes" id="UP001218246">
    <property type="component" value="Unassembled WGS sequence"/>
</dbReference>
<dbReference type="NCBIfam" id="TIGR03725">
    <property type="entry name" value="T6A_YeaZ"/>
    <property type="match status" value="1"/>
</dbReference>
<keyword evidence="2" id="KW-0808">Transferase</keyword>
<gene>
    <name evidence="2" type="primary">tsaB</name>
    <name evidence="2" type="ORF">P6P90_15955</name>
</gene>
<keyword evidence="2" id="KW-0012">Acyltransferase</keyword>
<dbReference type="Gene3D" id="3.30.420.40">
    <property type="match status" value="2"/>
</dbReference>
<keyword evidence="3" id="KW-1185">Reference proteome</keyword>
<dbReference type="CDD" id="cd24032">
    <property type="entry name" value="ASKHA_NBD_TsaB"/>
    <property type="match status" value="1"/>
</dbReference>
<dbReference type="PANTHER" id="PTHR11735:SF11">
    <property type="entry name" value="TRNA THREONYLCARBAMOYLADENOSINE BIOSYNTHESIS PROTEIN TSAB"/>
    <property type="match status" value="1"/>
</dbReference>
<reference evidence="2 3" key="1">
    <citation type="submission" date="2023-04" db="EMBL/GenBank/DDBJ databases">
        <title>Ectobacillus antri isolated from activated sludge.</title>
        <authorList>
            <person name="Yan P."/>
            <person name="Liu X."/>
        </authorList>
    </citation>
    <scope>NUCLEOTIDE SEQUENCE [LARGE SCALE GENOMIC DNA]</scope>
    <source>
        <strain evidence="2 3">C18H</strain>
    </source>
</reference>
<evidence type="ECO:0000259" key="1">
    <source>
        <dbReference type="Pfam" id="PF00814"/>
    </source>
</evidence>
<dbReference type="SUPFAM" id="SSF53067">
    <property type="entry name" value="Actin-like ATPase domain"/>
    <property type="match status" value="2"/>
</dbReference>
<proteinExistence type="predicted"/>
<dbReference type="RefSeq" id="WP_124565991.1">
    <property type="nucleotide sequence ID" value="NZ_JARRRY010000025.1"/>
</dbReference>
<dbReference type="InterPro" id="IPR000905">
    <property type="entry name" value="Gcp-like_dom"/>
</dbReference>
<dbReference type="InterPro" id="IPR043129">
    <property type="entry name" value="ATPase_NBD"/>
</dbReference>